<reference evidence="2" key="1">
    <citation type="submission" date="2021-02" db="EMBL/GenBank/DDBJ databases">
        <authorList>
            <person name="Dougan E. K."/>
            <person name="Rhodes N."/>
            <person name="Thang M."/>
            <person name="Chan C."/>
        </authorList>
    </citation>
    <scope>NUCLEOTIDE SEQUENCE</scope>
</reference>
<evidence type="ECO:0000313" key="3">
    <source>
        <dbReference type="Proteomes" id="UP000626109"/>
    </source>
</evidence>
<feature type="compositionally biased region" description="Low complexity" evidence="1">
    <location>
        <begin position="1"/>
        <end position="10"/>
    </location>
</feature>
<accession>A0A813IJT3</accession>
<gene>
    <name evidence="2" type="ORF">PGLA2088_LOCUS8921</name>
</gene>
<organism evidence="2 3">
    <name type="scientific">Polarella glacialis</name>
    <name type="common">Dinoflagellate</name>
    <dbReference type="NCBI Taxonomy" id="89957"/>
    <lineage>
        <taxon>Eukaryota</taxon>
        <taxon>Sar</taxon>
        <taxon>Alveolata</taxon>
        <taxon>Dinophyceae</taxon>
        <taxon>Suessiales</taxon>
        <taxon>Suessiaceae</taxon>
        <taxon>Polarella</taxon>
    </lineage>
</organism>
<dbReference type="Proteomes" id="UP000626109">
    <property type="component" value="Unassembled WGS sequence"/>
</dbReference>
<evidence type="ECO:0000313" key="2">
    <source>
        <dbReference type="EMBL" id="CAE8651183.1"/>
    </source>
</evidence>
<name>A0A813IJT3_POLGL</name>
<dbReference type="AlphaFoldDB" id="A0A813IJT3"/>
<feature type="non-terminal residue" evidence="2">
    <location>
        <position position="97"/>
    </location>
</feature>
<sequence length="97" mass="10341">SRRVTRSTAAGRGGGARPAVSQPEAAPSPPAQEPVAAPVLSREEQVQHVYQLLVQKGEEAGAEVRQRVAANKGVVARGLYFDADVLGEALELWQPRE</sequence>
<feature type="region of interest" description="Disordered" evidence="1">
    <location>
        <begin position="1"/>
        <end position="37"/>
    </location>
</feature>
<dbReference type="EMBL" id="CAJNNW010009717">
    <property type="protein sequence ID" value="CAE8651183.1"/>
    <property type="molecule type" value="Genomic_DNA"/>
</dbReference>
<protein>
    <submittedName>
        <fullName evidence="2">Uncharacterized protein</fullName>
    </submittedName>
</protein>
<feature type="non-terminal residue" evidence="2">
    <location>
        <position position="1"/>
    </location>
</feature>
<comment type="caution">
    <text evidence="2">The sequence shown here is derived from an EMBL/GenBank/DDBJ whole genome shotgun (WGS) entry which is preliminary data.</text>
</comment>
<proteinExistence type="predicted"/>
<evidence type="ECO:0000256" key="1">
    <source>
        <dbReference type="SAM" id="MobiDB-lite"/>
    </source>
</evidence>